<feature type="transmembrane region" description="Helical" evidence="2">
    <location>
        <begin position="87"/>
        <end position="116"/>
    </location>
</feature>
<feature type="region of interest" description="Disordered" evidence="1">
    <location>
        <begin position="431"/>
        <end position="456"/>
    </location>
</feature>
<protein>
    <submittedName>
        <fullName evidence="3">DUF423 domain-containing protein</fullName>
    </submittedName>
</protein>
<feature type="transmembrane region" description="Helical" evidence="2">
    <location>
        <begin position="297"/>
        <end position="314"/>
    </location>
</feature>
<feature type="transmembrane region" description="Helical" evidence="2">
    <location>
        <begin position="396"/>
        <end position="417"/>
    </location>
</feature>
<accession>A0ABV2VMS1</accession>
<gene>
    <name evidence="3" type="ORF">ABZ071_19525</name>
</gene>
<dbReference type="RefSeq" id="WP_355665811.1">
    <property type="nucleotide sequence ID" value="NZ_JBEXRX010000058.1"/>
</dbReference>
<sequence length="600" mass="62155">MTAGVRQEPREATRPRAPRRTRLPALLALLVGLGGVGYRLALLLADAPPTNSDEATMGLAALHIARGEGFPVWFYGQAYMGTLEAYLAAPLVALAGPSVLVLRLPTLALYALFLALSWRLTRRLGGDRWFALLVVGFLALGSDRVVKNQLIAGGGYPELNPAGVALALLTVSLCAGASGARLPRWAAWGLVSGLMLWVDPLVLPYVLGTGAVLLAWRRRELAGPAGLVLAGTLLLGAAPMLLDSLRHGRNPLAAVLAASGGDAAASWGERLHGGLVVGPSLATGFCSPGHCARWQLWWAPVFLLLLALAAATAWRTLRPPPAPRVSAPASPASAPASGADLGELPFEANGKSPRSGGGHGRRVSAAVRLALLAAAAAVLAAYAASNAAGRTPIESARYLSVLAVATPALLWPLWSAARRAGLWPSARHPGGVVGSDRPGHRHLGEPEPIHRTTGGRMRTRAAGVAAVAVLAGMIGTGAVATAGVIGGVPATHAEADRHRALVDTLGALGVRQVRGGYWTCNRLTFASGEDVRCAVVDDELRPGFDRLPAYRRAVDADPGAAWVAPAGSPLAARLDTRLGPGPGALDLVTVAGWRIYLPRR</sequence>
<keyword evidence="4" id="KW-1185">Reference proteome</keyword>
<evidence type="ECO:0000256" key="1">
    <source>
        <dbReference type="SAM" id="MobiDB-lite"/>
    </source>
</evidence>
<feature type="transmembrane region" description="Helical" evidence="2">
    <location>
        <begin position="128"/>
        <end position="146"/>
    </location>
</feature>
<evidence type="ECO:0000313" key="3">
    <source>
        <dbReference type="EMBL" id="MEU0154084.1"/>
    </source>
</evidence>
<feature type="transmembrane region" description="Helical" evidence="2">
    <location>
        <begin position="23"/>
        <end position="45"/>
    </location>
</feature>
<feature type="transmembrane region" description="Helical" evidence="2">
    <location>
        <begin position="461"/>
        <end position="485"/>
    </location>
</feature>
<evidence type="ECO:0000256" key="2">
    <source>
        <dbReference type="SAM" id="Phobius"/>
    </source>
</evidence>
<evidence type="ECO:0000313" key="4">
    <source>
        <dbReference type="Proteomes" id="UP001550348"/>
    </source>
</evidence>
<feature type="transmembrane region" description="Helical" evidence="2">
    <location>
        <begin position="185"/>
        <end position="214"/>
    </location>
</feature>
<organism evidence="3 4">
    <name type="scientific">Micromonospora fulviviridis</name>
    <dbReference type="NCBI Taxonomy" id="47860"/>
    <lineage>
        <taxon>Bacteria</taxon>
        <taxon>Bacillati</taxon>
        <taxon>Actinomycetota</taxon>
        <taxon>Actinomycetes</taxon>
        <taxon>Micromonosporales</taxon>
        <taxon>Micromonosporaceae</taxon>
        <taxon>Micromonospora</taxon>
    </lineage>
</organism>
<keyword evidence="2" id="KW-1133">Transmembrane helix</keyword>
<feature type="transmembrane region" description="Helical" evidence="2">
    <location>
        <begin position="221"/>
        <end position="242"/>
    </location>
</feature>
<feature type="transmembrane region" description="Helical" evidence="2">
    <location>
        <begin position="365"/>
        <end position="384"/>
    </location>
</feature>
<reference evidence="3 4" key="1">
    <citation type="submission" date="2024-06" db="EMBL/GenBank/DDBJ databases">
        <title>The Natural Products Discovery Center: Release of the First 8490 Sequenced Strains for Exploring Actinobacteria Biosynthetic Diversity.</title>
        <authorList>
            <person name="Kalkreuter E."/>
            <person name="Kautsar S.A."/>
            <person name="Yang D."/>
            <person name="Bader C.D."/>
            <person name="Teijaro C.N."/>
            <person name="Fluegel L."/>
            <person name="Davis C.M."/>
            <person name="Simpson J.R."/>
            <person name="Lauterbach L."/>
            <person name="Steele A.D."/>
            <person name="Gui C."/>
            <person name="Meng S."/>
            <person name="Li G."/>
            <person name="Viehrig K."/>
            <person name="Ye F."/>
            <person name="Su P."/>
            <person name="Kiefer A.F."/>
            <person name="Nichols A."/>
            <person name="Cepeda A.J."/>
            <person name="Yan W."/>
            <person name="Fan B."/>
            <person name="Jiang Y."/>
            <person name="Adhikari A."/>
            <person name="Zheng C.-J."/>
            <person name="Schuster L."/>
            <person name="Cowan T.M."/>
            <person name="Smanski M.J."/>
            <person name="Chevrette M.G."/>
            <person name="De Carvalho L.P.S."/>
            <person name="Shen B."/>
        </authorList>
    </citation>
    <scope>NUCLEOTIDE SEQUENCE [LARGE SCALE GENOMIC DNA]</scope>
    <source>
        <strain evidence="3 4">NPDC006286</strain>
    </source>
</reference>
<keyword evidence="2" id="KW-0812">Transmembrane</keyword>
<dbReference type="Proteomes" id="UP001550348">
    <property type="component" value="Unassembled WGS sequence"/>
</dbReference>
<keyword evidence="2" id="KW-0472">Membrane</keyword>
<comment type="caution">
    <text evidence="3">The sequence shown here is derived from an EMBL/GenBank/DDBJ whole genome shotgun (WGS) entry which is preliminary data.</text>
</comment>
<name>A0ABV2VMS1_9ACTN</name>
<dbReference type="EMBL" id="JBEXRX010000058">
    <property type="protein sequence ID" value="MEU0154084.1"/>
    <property type="molecule type" value="Genomic_DNA"/>
</dbReference>
<proteinExistence type="predicted"/>